<dbReference type="EMBL" id="BMKI01000006">
    <property type="protein sequence ID" value="GGC94861.1"/>
    <property type="molecule type" value="Genomic_DNA"/>
</dbReference>
<evidence type="ECO:0000313" key="4">
    <source>
        <dbReference type="Proteomes" id="UP000630615"/>
    </source>
</evidence>
<sequence>MKVKERLKLDILEGELGRRESQLKNLKKELSFYEKLSDANFFKGLIIWICRYPIFFLPLLGGGVFLLVFPSSEGIIFFGIMMMIIYFYITFVVYASERSSTSLLRRIESLEWMIRNYKDELEYLETKIKEFEKEGKI</sequence>
<organism evidence="3 4">
    <name type="scientific">Enterococcus wangshanyuanii</name>
    <dbReference type="NCBI Taxonomy" id="2005703"/>
    <lineage>
        <taxon>Bacteria</taxon>
        <taxon>Bacillati</taxon>
        <taxon>Bacillota</taxon>
        <taxon>Bacilli</taxon>
        <taxon>Lactobacillales</taxon>
        <taxon>Enterococcaceae</taxon>
        <taxon>Enterococcus</taxon>
    </lineage>
</organism>
<reference evidence="4" key="1">
    <citation type="journal article" date="2019" name="Int. J. Syst. Evol. Microbiol.">
        <title>The Global Catalogue of Microorganisms (GCM) 10K type strain sequencing project: providing services to taxonomists for standard genome sequencing and annotation.</title>
        <authorList>
            <consortium name="The Broad Institute Genomics Platform"/>
            <consortium name="The Broad Institute Genome Sequencing Center for Infectious Disease"/>
            <person name="Wu L."/>
            <person name="Ma J."/>
        </authorList>
    </citation>
    <scope>NUCLEOTIDE SEQUENCE [LARGE SCALE GENOMIC DNA]</scope>
    <source>
        <strain evidence="4">CGMCC 1.15942</strain>
    </source>
</reference>
<feature type="coiled-coil region" evidence="1">
    <location>
        <begin position="107"/>
        <end position="134"/>
    </location>
</feature>
<feature type="coiled-coil region" evidence="1">
    <location>
        <begin position="9"/>
        <end position="36"/>
    </location>
</feature>
<accession>A0ABQ1PD71</accession>
<dbReference type="Proteomes" id="UP000630615">
    <property type="component" value="Unassembled WGS sequence"/>
</dbReference>
<keyword evidence="2" id="KW-1133">Transmembrane helix</keyword>
<keyword evidence="1" id="KW-0175">Coiled coil</keyword>
<gene>
    <name evidence="3" type="ORF">GCM10011573_25630</name>
</gene>
<protein>
    <submittedName>
        <fullName evidence="3">Uncharacterized protein</fullName>
    </submittedName>
</protein>
<keyword evidence="4" id="KW-1185">Reference proteome</keyword>
<feature type="transmembrane region" description="Helical" evidence="2">
    <location>
        <begin position="75"/>
        <end position="96"/>
    </location>
</feature>
<comment type="caution">
    <text evidence="3">The sequence shown here is derived from an EMBL/GenBank/DDBJ whole genome shotgun (WGS) entry which is preliminary data.</text>
</comment>
<keyword evidence="2" id="KW-0472">Membrane</keyword>
<evidence type="ECO:0000313" key="3">
    <source>
        <dbReference type="EMBL" id="GGC94861.1"/>
    </source>
</evidence>
<evidence type="ECO:0000256" key="2">
    <source>
        <dbReference type="SAM" id="Phobius"/>
    </source>
</evidence>
<keyword evidence="2" id="KW-0812">Transmembrane</keyword>
<evidence type="ECO:0000256" key="1">
    <source>
        <dbReference type="SAM" id="Coils"/>
    </source>
</evidence>
<feature type="transmembrane region" description="Helical" evidence="2">
    <location>
        <begin position="45"/>
        <end position="69"/>
    </location>
</feature>
<dbReference type="RefSeq" id="WP_088270559.1">
    <property type="nucleotide sequence ID" value="NZ_BMKI01000006.1"/>
</dbReference>
<proteinExistence type="predicted"/>
<name>A0ABQ1PD71_9ENTE</name>